<evidence type="ECO:0000313" key="2">
    <source>
        <dbReference type="Proteomes" id="UP001234202"/>
    </source>
</evidence>
<evidence type="ECO:0000313" key="1">
    <source>
        <dbReference type="EMBL" id="KAJ9119427.1"/>
    </source>
</evidence>
<organism evidence="1 2">
    <name type="scientific">Naganishia onofrii</name>
    <dbReference type="NCBI Taxonomy" id="1851511"/>
    <lineage>
        <taxon>Eukaryota</taxon>
        <taxon>Fungi</taxon>
        <taxon>Dikarya</taxon>
        <taxon>Basidiomycota</taxon>
        <taxon>Agaricomycotina</taxon>
        <taxon>Tremellomycetes</taxon>
        <taxon>Filobasidiales</taxon>
        <taxon>Filobasidiaceae</taxon>
        <taxon>Naganishia</taxon>
    </lineage>
</organism>
<gene>
    <name evidence="1" type="ORF">QFC24_005660</name>
</gene>
<proteinExistence type="predicted"/>
<name>A0ACC2X818_9TREE</name>
<accession>A0ACC2X818</accession>
<reference evidence="1" key="1">
    <citation type="submission" date="2023-04" db="EMBL/GenBank/DDBJ databases">
        <title>Draft Genome sequencing of Naganishia species isolated from polar environments using Oxford Nanopore Technology.</title>
        <authorList>
            <person name="Leo P."/>
            <person name="Venkateswaran K."/>
        </authorList>
    </citation>
    <scope>NUCLEOTIDE SEQUENCE</scope>
    <source>
        <strain evidence="1">DBVPG 5303</strain>
    </source>
</reference>
<keyword evidence="2" id="KW-1185">Reference proteome</keyword>
<sequence length="338" mass="37092">MDALRGGFGTIGSILRARSVTRMNSMSSAQGGGLPFSNSGWEGMPRYQLSDAPIHDDTADEFALKSMSMSFQPFAPRSRNPTLKFDDQDIVHQYDRTGHEDAIHTARTHNPDGEIEYGESHRTASDAHHIPLKSPNAEKTGHSFFAARPFKSFRRRVSGQSEEDDLANVPLTPATPQGILDTHTTTIHLPSRGVSPMDTTNSRTSFNTLLNKFVATEGPDLRLNPGRRASKEADDMKRGGAHRGTRDYPHLKKSAAEQELEERQGLVGDVDQSFGPDEEEQDERVSSPLSMTSVEQADVRGVVTRRLPNVPTPGLNRDVNMSTYPPPPPGPRDGGDIV</sequence>
<dbReference type="Proteomes" id="UP001234202">
    <property type="component" value="Unassembled WGS sequence"/>
</dbReference>
<comment type="caution">
    <text evidence="1">The sequence shown here is derived from an EMBL/GenBank/DDBJ whole genome shotgun (WGS) entry which is preliminary data.</text>
</comment>
<protein>
    <submittedName>
        <fullName evidence="1">Uncharacterized protein</fullName>
    </submittedName>
</protein>
<dbReference type="EMBL" id="JASBWV010000024">
    <property type="protein sequence ID" value="KAJ9119427.1"/>
    <property type="molecule type" value="Genomic_DNA"/>
</dbReference>